<proteinExistence type="predicted"/>
<dbReference type="EMBL" id="OR769222">
    <property type="protein sequence ID" value="WQJ53029.1"/>
    <property type="molecule type" value="Genomic_DNA"/>
</dbReference>
<keyword evidence="2" id="KW-1185">Reference proteome</keyword>
<sequence>MDVLMKTFLTQEHTRIPLKYAKQMSCAPAYLKDLFDRYCNKYKRTSVIDISSINYKVPQIALLDYVYKNFQILLDVIQSIWGEERAQQFTYRLYTFGLFSQHKGKFYKWLPVVGEKRQIQNFSVLDGVEFLPMFTLKYN</sequence>
<dbReference type="Proteomes" id="UP001349343">
    <property type="component" value="Segment"/>
</dbReference>
<protein>
    <submittedName>
        <fullName evidence="1">Uncharacterized protein</fullName>
    </submittedName>
</protein>
<reference evidence="1 2" key="1">
    <citation type="submission" date="2023-11" db="EMBL/GenBank/DDBJ databases">
        <authorList>
            <person name="Cook R."/>
            <person name="Crisci M."/>
            <person name="Pye H."/>
            <person name="Adriaenssens E."/>
            <person name="Santini J."/>
        </authorList>
    </citation>
    <scope>NUCLEOTIDE SEQUENCE [LARGE SCALE GENOMIC DNA]</scope>
    <source>
        <strain evidence="1">Lak_Megaphage_RVC_JS4_GC31</strain>
    </source>
</reference>
<accession>A0ABZ0Z4M1</accession>
<name>A0ABZ0Z4M1_9CAUD</name>
<organism evidence="1 2">
    <name type="scientific">phage Lak_Megaphage_RVC_JS4_GC31</name>
    <dbReference type="NCBI Taxonomy" id="3109228"/>
    <lineage>
        <taxon>Viruses</taxon>
        <taxon>Duplodnaviria</taxon>
        <taxon>Heunggongvirae</taxon>
        <taxon>Uroviricota</taxon>
        <taxon>Caudoviricetes</taxon>
        <taxon>Caudoviricetes code 15 clade</taxon>
    </lineage>
</organism>
<evidence type="ECO:0000313" key="1">
    <source>
        <dbReference type="EMBL" id="WQJ53029.1"/>
    </source>
</evidence>
<evidence type="ECO:0000313" key="2">
    <source>
        <dbReference type="Proteomes" id="UP001349343"/>
    </source>
</evidence>